<evidence type="ECO:0000313" key="11">
    <source>
        <dbReference type="EMBL" id="GAK59615.1"/>
    </source>
</evidence>
<gene>
    <name evidence="11" type="ORF">U27_06600</name>
</gene>
<evidence type="ECO:0000256" key="1">
    <source>
        <dbReference type="ARBA" id="ARBA00010203"/>
    </source>
</evidence>
<dbReference type="Pfam" id="PF01555">
    <property type="entry name" value="N6_N4_Mtase"/>
    <property type="match status" value="1"/>
</dbReference>
<keyword evidence="6" id="KW-0680">Restriction system</keyword>
<dbReference type="GO" id="GO:0015667">
    <property type="term" value="F:site-specific DNA-methyltransferase (cytosine-N4-specific) activity"/>
    <property type="evidence" value="ECO:0007669"/>
    <property type="project" value="UniProtKB-EC"/>
</dbReference>
<dbReference type="GO" id="GO:0008170">
    <property type="term" value="F:N-methyltransferase activity"/>
    <property type="evidence" value="ECO:0007669"/>
    <property type="project" value="InterPro"/>
</dbReference>
<dbReference type="InterPro" id="IPR029063">
    <property type="entry name" value="SAM-dependent_MTases_sf"/>
</dbReference>
<dbReference type="STRING" id="1499967.U27_06600"/>
<comment type="catalytic activity">
    <reaction evidence="8">
        <text>a 2'-deoxycytidine in DNA + S-adenosyl-L-methionine = an N(4)-methyl-2'-deoxycytidine in DNA + S-adenosyl-L-homocysteine + H(+)</text>
        <dbReference type="Rhea" id="RHEA:16857"/>
        <dbReference type="Rhea" id="RHEA-COMP:11369"/>
        <dbReference type="Rhea" id="RHEA-COMP:13674"/>
        <dbReference type="ChEBI" id="CHEBI:15378"/>
        <dbReference type="ChEBI" id="CHEBI:57856"/>
        <dbReference type="ChEBI" id="CHEBI:59789"/>
        <dbReference type="ChEBI" id="CHEBI:85452"/>
        <dbReference type="ChEBI" id="CHEBI:137933"/>
        <dbReference type="EC" id="2.1.1.113"/>
    </reaction>
</comment>
<dbReference type="PROSITE" id="PS00093">
    <property type="entry name" value="N4_MTASE"/>
    <property type="match status" value="1"/>
</dbReference>
<dbReference type="GO" id="GO:0009307">
    <property type="term" value="P:DNA restriction-modification system"/>
    <property type="evidence" value="ECO:0007669"/>
    <property type="project" value="UniProtKB-KW"/>
</dbReference>
<evidence type="ECO:0000256" key="2">
    <source>
        <dbReference type="ARBA" id="ARBA00012185"/>
    </source>
</evidence>
<accession>A0A081C4W0</accession>
<evidence type="ECO:0000256" key="6">
    <source>
        <dbReference type="ARBA" id="ARBA00022747"/>
    </source>
</evidence>
<feature type="region of interest" description="Disordered" evidence="9">
    <location>
        <begin position="1"/>
        <end position="22"/>
    </location>
</feature>
<dbReference type="Proteomes" id="UP000030661">
    <property type="component" value="Unassembled WGS sequence"/>
</dbReference>
<protein>
    <recommendedName>
        <fullName evidence="2">site-specific DNA-methyltransferase (cytosine-N(4)-specific)</fullName>
        <ecNumber evidence="2">2.1.1.113</ecNumber>
    </recommendedName>
</protein>
<dbReference type="EMBL" id="DF820470">
    <property type="protein sequence ID" value="GAK59615.1"/>
    <property type="molecule type" value="Genomic_DNA"/>
</dbReference>
<dbReference type="SUPFAM" id="SSF53335">
    <property type="entry name" value="S-adenosyl-L-methionine-dependent methyltransferases"/>
    <property type="match status" value="1"/>
</dbReference>
<evidence type="ECO:0000313" key="12">
    <source>
        <dbReference type="Proteomes" id="UP000030661"/>
    </source>
</evidence>
<reference evidence="11" key="1">
    <citation type="journal article" date="2015" name="PeerJ">
        <title>First genomic representation of candidate bacterial phylum KSB3 points to enhanced environmental sensing as a trigger of wastewater bulking.</title>
        <authorList>
            <person name="Sekiguchi Y."/>
            <person name="Ohashi A."/>
            <person name="Parks D.H."/>
            <person name="Yamauchi T."/>
            <person name="Tyson G.W."/>
            <person name="Hugenholtz P."/>
        </authorList>
    </citation>
    <scope>NUCLEOTIDE SEQUENCE [LARGE SCALE GENOMIC DNA]</scope>
</reference>
<keyword evidence="4" id="KW-0808">Transferase</keyword>
<evidence type="ECO:0000256" key="7">
    <source>
        <dbReference type="ARBA" id="ARBA00023125"/>
    </source>
</evidence>
<evidence type="ECO:0000256" key="8">
    <source>
        <dbReference type="ARBA" id="ARBA00049120"/>
    </source>
</evidence>
<keyword evidence="12" id="KW-1185">Reference proteome</keyword>
<feature type="domain" description="DNA methylase N-4/N-6" evidence="10">
    <location>
        <begin position="53"/>
        <end position="113"/>
    </location>
</feature>
<evidence type="ECO:0000256" key="4">
    <source>
        <dbReference type="ARBA" id="ARBA00022679"/>
    </source>
</evidence>
<evidence type="ECO:0000256" key="9">
    <source>
        <dbReference type="SAM" id="MobiDB-lite"/>
    </source>
</evidence>
<dbReference type="InterPro" id="IPR017985">
    <property type="entry name" value="MeTrfase_CN4_CS"/>
</dbReference>
<dbReference type="Gene3D" id="3.40.50.150">
    <property type="entry name" value="Vaccinia Virus protein VP39"/>
    <property type="match status" value="1"/>
</dbReference>
<keyword evidence="7" id="KW-0238">DNA-binding</keyword>
<dbReference type="GO" id="GO:0003677">
    <property type="term" value="F:DNA binding"/>
    <property type="evidence" value="ECO:0007669"/>
    <property type="project" value="UniProtKB-KW"/>
</dbReference>
<dbReference type="GO" id="GO:0032259">
    <property type="term" value="P:methylation"/>
    <property type="evidence" value="ECO:0007669"/>
    <property type="project" value="UniProtKB-KW"/>
</dbReference>
<organism evidence="11">
    <name type="scientific">Vecturithrix granuli</name>
    <dbReference type="NCBI Taxonomy" id="1499967"/>
    <lineage>
        <taxon>Bacteria</taxon>
        <taxon>Candidatus Moduliflexota</taxon>
        <taxon>Candidatus Vecturitrichia</taxon>
        <taxon>Candidatus Vecturitrichales</taxon>
        <taxon>Candidatus Vecturitrichaceae</taxon>
        <taxon>Candidatus Vecturithrix</taxon>
    </lineage>
</organism>
<keyword evidence="3 11" id="KW-0489">Methyltransferase</keyword>
<comment type="similarity">
    <text evidence="1">Belongs to the N(4)/N(6)-methyltransferase family. N(4) subfamily.</text>
</comment>
<evidence type="ECO:0000256" key="3">
    <source>
        <dbReference type="ARBA" id="ARBA00022603"/>
    </source>
</evidence>
<dbReference type="EC" id="2.1.1.113" evidence="2"/>
<sequence>MKSLNDQNIEKEKTQEACAPSVSPKTTLAKAGVTCTVIHGDSRDELSAFAGMVNLIVTSPPYADARRNHYDSIHPDKFAEWFLTFHEPFYNALKPTGNLVINIDTSGTPLKLSARRGGMRLMISLAQTQSYARVLADTLEGWLGILFPPGKMYPSVFQP</sequence>
<proteinExistence type="inferred from homology"/>
<keyword evidence="5" id="KW-0949">S-adenosyl-L-methionine</keyword>
<evidence type="ECO:0000259" key="10">
    <source>
        <dbReference type="Pfam" id="PF01555"/>
    </source>
</evidence>
<dbReference type="HOGENOM" id="CLU_1657363_0_0_0"/>
<evidence type="ECO:0000256" key="5">
    <source>
        <dbReference type="ARBA" id="ARBA00022691"/>
    </source>
</evidence>
<name>A0A081C4W0_VECG1</name>
<dbReference type="InterPro" id="IPR002941">
    <property type="entry name" value="DNA_methylase_N4/N6"/>
</dbReference>
<dbReference type="AlphaFoldDB" id="A0A081C4W0"/>